<feature type="chain" id="PRO_5046789508" description="Copper resistance protein" evidence="1">
    <location>
        <begin position="32"/>
        <end position="146"/>
    </location>
</feature>
<reference evidence="2 3" key="1">
    <citation type="submission" date="2024-06" db="EMBL/GenBank/DDBJ databases">
        <title>Genomic Encyclopedia of Type Strains, Phase V (KMG-V): Genome sequencing to study the core and pangenomes of soil and plant-associated prokaryotes.</title>
        <authorList>
            <person name="Whitman W."/>
        </authorList>
    </citation>
    <scope>NUCLEOTIDE SEQUENCE [LARGE SCALE GENOMIC DNA]</scope>
    <source>
        <strain evidence="2 3">USDA 160</strain>
    </source>
</reference>
<feature type="signal peptide" evidence="1">
    <location>
        <begin position="1"/>
        <end position="31"/>
    </location>
</feature>
<accession>A0ABV2RWJ7</accession>
<organism evidence="2 3">
    <name type="scientific">Bradyrhizobium japonicum</name>
    <dbReference type="NCBI Taxonomy" id="375"/>
    <lineage>
        <taxon>Bacteria</taxon>
        <taxon>Pseudomonadati</taxon>
        <taxon>Pseudomonadota</taxon>
        <taxon>Alphaproteobacteria</taxon>
        <taxon>Hyphomicrobiales</taxon>
        <taxon>Nitrobacteraceae</taxon>
        <taxon>Bradyrhizobium</taxon>
    </lineage>
</organism>
<dbReference type="InterPro" id="IPR006311">
    <property type="entry name" value="TAT_signal"/>
</dbReference>
<comment type="caution">
    <text evidence="2">The sequence shown here is derived from an EMBL/GenBank/DDBJ whole genome shotgun (WGS) entry which is preliminary data.</text>
</comment>
<dbReference type="PROSITE" id="PS51318">
    <property type="entry name" value="TAT"/>
    <property type="match status" value="1"/>
</dbReference>
<protein>
    <recommendedName>
        <fullName evidence="4">Copper resistance protein</fullName>
    </recommendedName>
</protein>
<name>A0ABV2RWJ7_BRAJP</name>
<proteinExistence type="predicted"/>
<dbReference type="RefSeq" id="WP_038955322.1">
    <property type="nucleotide sequence ID" value="NZ_CP066351.1"/>
</dbReference>
<keyword evidence="3" id="KW-1185">Reference proteome</keyword>
<evidence type="ECO:0000256" key="1">
    <source>
        <dbReference type="SAM" id="SignalP"/>
    </source>
</evidence>
<dbReference type="EMBL" id="JBEPTQ010000002">
    <property type="protein sequence ID" value="MET4721286.1"/>
    <property type="molecule type" value="Genomic_DNA"/>
</dbReference>
<evidence type="ECO:0000313" key="3">
    <source>
        <dbReference type="Proteomes" id="UP001549291"/>
    </source>
</evidence>
<evidence type="ECO:0008006" key="4">
    <source>
        <dbReference type="Google" id="ProtNLM"/>
    </source>
</evidence>
<evidence type="ECO:0000313" key="2">
    <source>
        <dbReference type="EMBL" id="MET4721286.1"/>
    </source>
</evidence>
<dbReference type="Proteomes" id="UP001549291">
    <property type="component" value="Unassembled WGS sequence"/>
</dbReference>
<gene>
    <name evidence="2" type="ORF">ABIF63_005392</name>
</gene>
<keyword evidence="1" id="KW-0732">Signal</keyword>
<sequence length="146" mass="15508">MKQIKSPMTSRRNFAGLALAMAASLSLSVAATPLAAATDDDSFFTHLHTEKAMANVTVSPGRTGAVEIAIQLETTDETPLAARAVSVTLVDTQSGRKLAPVEASRDREDSWHVKVAQLTPGRWMLGLGISISEADHVSVESPILIK</sequence>